<organism evidence="2 3">
    <name type="scientific">Ornatilinea apprima</name>
    <dbReference type="NCBI Taxonomy" id="1134406"/>
    <lineage>
        <taxon>Bacteria</taxon>
        <taxon>Bacillati</taxon>
        <taxon>Chloroflexota</taxon>
        <taxon>Anaerolineae</taxon>
        <taxon>Anaerolineales</taxon>
        <taxon>Anaerolineaceae</taxon>
        <taxon>Ornatilinea</taxon>
    </lineage>
</organism>
<reference evidence="2 3" key="1">
    <citation type="submission" date="2015-07" db="EMBL/GenBank/DDBJ databases">
        <title>Genome sequence of Ornatilinea apprima DSM 23815.</title>
        <authorList>
            <person name="Hemp J."/>
            <person name="Ward L.M."/>
            <person name="Pace L.A."/>
            <person name="Fischer W.W."/>
        </authorList>
    </citation>
    <scope>NUCLEOTIDE SEQUENCE [LARGE SCALE GENOMIC DNA]</scope>
    <source>
        <strain evidence="2 3">P3M-1</strain>
    </source>
</reference>
<accession>A0A0P6WSR3</accession>
<dbReference type="GO" id="GO:0070819">
    <property type="term" value="F:menaquinone-dependent protoporphyrinogen oxidase activity"/>
    <property type="evidence" value="ECO:0007669"/>
    <property type="project" value="TreeGrafter"/>
</dbReference>
<dbReference type="PANTHER" id="PTHR38030">
    <property type="entry name" value="PROTOPORPHYRINOGEN IX DEHYDROGENASE [MENAQUINONE]"/>
    <property type="match status" value="1"/>
</dbReference>
<proteinExistence type="predicted"/>
<protein>
    <recommendedName>
        <fullName evidence="1">Flavodoxin domain-containing protein</fullName>
    </recommendedName>
</protein>
<dbReference type="InterPro" id="IPR052200">
    <property type="entry name" value="Protoporphyrinogen_IX_DH"/>
</dbReference>
<dbReference type="InterPro" id="IPR026816">
    <property type="entry name" value="Flavodoxin_dom"/>
</dbReference>
<comment type="caution">
    <text evidence="2">The sequence shown here is derived from an EMBL/GenBank/DDBJ whole genome shotgun (WGS) entry which is preliminary data.</text>
</comment>
<gene>
    <name evidence="2" type="ORF">ADN00_16275</name>
</gene>
<evidence type="ECO:0000259" key="1">
    <source>
        <dbReference type="Pfam" id="PF12724"/>
    </source>
</evidence>
<dbReference type="Proteomes" id="UP000050417">
    <property type="component" value="Unassembled WGS sequence"/>
</dbReference>
<dbReference type="Gene3D" id="3.40.50.360">
    <property type="match status" value="1"/>
</dbReference>
<dbReference type="AlphaFoldDB" id="A0A0P6WSR3"/>
<dbReference type="SUPFAM" id="SSF52218">
    <property type="entry name" value="Flavoproteins"/>
    <property type="match status" value="1"/>
</dbReference>
<name>A0A0P6WSR3_9CHLR</name>
<dbReference type="EMBL" id="LGCL01000040">
    <property type="protein sequence ID" value="KPL72041.1"/>
    <property type="molecule type" value="Genomic_DNA"/>
</dbReference>
<keyword evidence="3" id="KW-1185">Reference proteome</keyword>
<dbReference type="OrthoDB" id="9795729at2"/>
<dbReference type="STRING" id="1134406.ADN00_16275"/>
<dbReference type="InterPro" id="IPR029039">
    <property type="entry name" value="Flavoprotein-like_sf"/>
</dbReference>
<dbReference type="Pfam" id="PF12724">
    <property type="entry name" value="Flavodoxin_5"/>
    <property type="match status" value="1"/>
</dbReference>
<dbReference type="RefSeq" id="WP_075064180.1">
    <property type="nucleotide sequence ID" value="NZ_LGCL01000040.1"/>
</dbReference>
<dbReference type="GO" id="GO:0006783">
    <property type="term" value="P:heme biosynthetic process"/>
    <property type="evidence" value="ECO:0007669"/>
    <property type="project" value="TreeGrafter"/>
</dbReference>
<feature type="domain" description="Flavodoxin" evidence="1">
    <location>
        <begin position="7"/>
        <end position="129"/>
    </location>
</feature>
<evidence type="ECO:0000313" key="2">
    <source>
        <dbReference type="EMBL" id="KPL72041.1"/>
    </source>
</evidence>
<dbReference type="GO" id="GO:0010181">
    <property type="term" value="F:FMN binding"/>
    <property type="evidence" value="ECO:0007669"/>
    <property type="project" value="TreeGrafter"/>
</dbReference>
<sequence>MKENKILVTYATMSGSSQEIAEFVLTELQQQSYAAEIQPCRMVKNLNAFSAVVLGTPLYMFHLHKDALRFLSRHQKALRAMPVALFAGGLYVSNTEEDRQEVQRQMTAELAKFPWLTPSSLLLVGGRFDPDLLRFPYNLIPALKQSEPSDLRDWNAIRDWAHSLPSLFATQTESPVAHARREA</sequence>
<dbReference type="PANTHER" id="PTHR38030:SF2">
    <property type="entry name" value="PROTOPORPHYRINOGEN IX DEHYDROGENASE [QUINONE]"/>
    <property type="match status" value="1"/>
</dbReference>
<evidence type="ECO:0000313" key="3">
    <source>
        <dbReference type="Proteomes" id="UP000050417"/>
    </source>
</evidence>